<dbReference type="SMART" id="SM00249">
    <property type="entry name" value="PHD"/>
    <property type="match status" value="1"/>
</dbReference>
<dbReference type="Pfam" id="PF00628">
    <property type="entry name" value="PHD"/>
    <property type="match status" value="1"/>
</dbReference>
<keyword evidence="8" id="KW-0539">Nucleus</keyword>
<evidence type="ECO:0000259" key="12">
    <source>
        <dbReference type="PROSITE" id="PS50014"/>
    </source>
</evidence>
<evidence type="ECO:0000256" key="6">
    <source>
        <dbReference type="ARBA" id="ARBA00023054"/>
    </source>
</evidence>
<evidence type="ECO:0000256" key="11">
    <source>
        <dbReference type="SAM" id="MobiDB-lite"/>
    </source>
</evidence>
<dbReference type="InterPro" id="IPR001487">
    <property type="entry name" value="Bromodomain"/>
</dbReference>
<evidence type="ECO:0000256" key="5">
    <source>
        <dbReference type="ARBA" id="ARBA00022833"/>
    </source>
</evidence>
<comment type="subcellular location">
    <subcellularLocation>
        <location evidence="1">Nucleus</location>
    </subcellularLocation>
</comment>
<feature type="region of interest" description="Disordered" evidence="11">
    <location>
        <begin position="1077"/>
        <end position="1100"/>
    </location>
</feature>
<evidence type="ECO:0000256" key="9">
    <source>
        <dbReference type="PROSITE-ProRule" id="PRU00024"/>
    </source>
</evidence>
<dbReference type="Gene3D" id="3.30.160.60">
    <property type="entry name" value="Classic Zinc Finger"/>
    <property type="match status" value="1"/>
</dbReference>
<keyword evidence="4 9" id="KW-0863">Zinc-finger</keyword>
<dbReference type="InterPro" id="IPR003649">
    <property type="entry name" value="Bbox_C"/>
</dbReference>
<dbReference type="InterPro" id="IPR001841">
    <property type="entry name" value="Znf_RING"/>
</dbReference>
<dbReference type="SUPFAM" id="SSF57845">
    <property type="entry name" value="B-box zinc-binding domain"/>
    <property type="match status" value="1"/>
</dbReference>
<keyword evidence="5" id="KW-0862">Zinc</keyword>
<dbReference type="SMART" id="SM00184">
    <property type="entry name" value="RING"/>
    <property type="match status" value="3"/>
</dbReference>
<feature type="domain" description="RING-type" evidence="14">
    <location>
        <begin position="36"/>
        <end position="84"/>
    </location>
</feature>
<evidence type="ECO:0000259" key="13">
    <source>
        <dbReference type="PROSITE" id="PS50016"/>
    </source>
</evidence>
<feature type="domain" description="B box-type" evidence="15">
    <location>
        <begin position="114"/>
        <end position="161"/>
    </location>
</feature>
<proteinExistence type="predicted"/>
<feature type="domain" description="Bromo" evidence="12">
    <location>
        <begin position="977"/>
        <end position="1049"/>
    </location>
</feature>
<dbReference type="Pfam" id="PF00643">
    <property type="entry name" value="zf-B_box"/>
    <property type="match status" value="1"/>
</dbReference>
<dbReference type="InterPro" id="IPR013083">
    <property type="entry name" value="Znf_RING/FYVE/PHD"/>
</dbReference>
<dbReference type="RefSeq" id="XP_022255614.1">
    <property type="nucleotide sequence ID" value="XM_022399906.1"/>
</dbReference>
<sequence>MLAEEEKPKQPHVSSSNTNRLTTDVSTVRKSISLKCVFCMNDLILGEVNVPKMLPCLHSACRTCVLKIGINDVVTQTVTCPSCKQGIDMNRAIDHFLLLEHMTKAEHVWKRGTEKSVLCTSCDDGNSTVGFCVECQEWLCNVCIGAHERVRLTKGHRIQQQEEMKKDVTEVLQKYMFCPIHKKEQVKIYCELCNKLICGDCQLLDHKDHKYQFLATAYEQHKAHLNDLLSKIQEKHKYVRKGIELIGKREKDVNDREHQVAQEIKLFVIRFIRKLSQRGKLLIEELNDACNSKKQVLSVKNKNLVELSEKLQYCMNFVEEVINSGSCFALLYNRKAMTEQLQYVLNQRCEVPNPNNSVNIQFLYETEFFSDYISQLGCLIVDHKPVEGKPPVGVLRSLEPSRESHHSNISHNTQVTSTLSSPTSQSNTSSSLLGQLQHCNNLTSTSQHRNTQVFSQLLSSTSSTFKPWVSHILETSDTTPGRELSQVSALRDSTSSAGEFQSNTGGTSLEKNIFTVTTDNSLGFTSISVPYIQSSEQRSVISTTQTGSLNNTVTPHLKLGTPGLLSLNERNTAVCSTLPLSAEKTLLNLSVKQESGIQPNQCFGAKVPSYSLLDKESVVYTASRTLSEFADQSQRKVSDAGILQDNIRPSFFQKKVFDTESLNPEIQECNNHSPISSTSEACPIIISITGSDGSVHLPSEVETLKSITEKTNELKNLEVNSHEEMEHIDNSVAKTDSLRNLPILLDKSRFCDGSVESVQDNRNEGALYVPQTLLARSKSCDLSFESLQTFSSQEILPVSSASLTRSKSCDIYVRSLLNSSSQESLPASRDVRCRILQETHDVSFAPNKKSLFNHLEISHCETKDQQKQTSNGPINKCVTIGDDNAESSSDESFEDWCAVCHDGGELLCCGACPRVFHLRCHVPSLTSTPSENWTCLMCLDVKNSTLPKGYTGTKRKATVGLNGRGLLCCERILLELLCHDSSSPFHQPVSRAVPNYYKVITKPMDLMTVKQKLSPTHFSHYQDEEEFISDLRLIFINCCTFNPVGCTLYSTARLLEDYLQKLLKNYFSQQCSDQELEVANQTSPTSSEEFLPPDKRQKLE</sequence>
<evidence type="ECO:0000256" key="2">
    <source>
        <dbReference type="ARBA" id="ARBA00022723"/>
    </source>
</evidence>
<dbReference type="CDD" id="cd19775">
    <property type="entry name" value="Bbox2_TIF1_C-VI"/>
    <property type="match status" value="1"/>
</dbReference>
<feature type="region of interest" description="Disordered" evidence="11">
    <location>
        <begin position="401"/>
        <end position="432"/>
    </location>
</feature>
<dbReference type="SUPFAM" id="SSF57903">
    <property type="entry name" value="FYVE/PHD zinc finger"/>
    <property type="match status" value="1"/>
</dbReference>
<dbReference type="InterPro" id="IPR011011">
    <property type="entry name" value="Znf_FYVE_PHD"/>
</dbReference>
<accession>A0ABM1TIA7</accession>
<keyword evidence="3" id="KW-0677">Repeat</keyword>
<evidence type="ECO:0000256" key="8">
    <source>
        <dbReference type="ARBA" id="ARBA00023242"/>
    </source>
</evidence>
<dbReference type="PROSITE" id="PS50014">
    <property type="entry name" value="BROMODOMAIN_2"/>
    <property type="match status" value="1"/>
</dbReference>
<dbReference type="InterPro" id="IPR001965">
    <property type="entry name" value="Znf_PHD"/>
</dbReference>
<organism evidence="16 17">
    <name type="scientific">Limulus polyphemus</name>
    <name type="common">Atlantic horseshoe crab</name>
    <dbReference type="NCBI Taxonomy" id="6850"/>
    <lineage>
        <taxon>Eukaryota</taxon>
        <taxon>Metazoa</taxon>
        <taxon>Ecdysozoa</taxon>
        <taxon>Arthropoda</taxon>
        <taxon>Chelicerata</taxon>
        <taxon>Merostomata</taxon>
        <taxon>Xiphosura</taxon>
        <taxon>Limulidae</taxon>
        <taxon>Limulus</taxon>
    </lineage>
</organism>
<dbReference type="InterPro" id="IPR036427">
    <property type="entry name" value="Bromodomain-like_sf"/>
</dbReference>
<evidence type="ECO:0000313" key="18">
    <source>
        <dbReference type="RefSeq" id="XP_022255614.1"/>
    </source>
</evidence>
<dbReference type="PROSITE" id="PS50016">
    <property type="entry name" value="ZF_PHD_2"/>
    <property type="match status" value="1"/>
</dbReference>
<gene>
    <name evidence="17 18 19" type="primary">LOC106471295</name>
</gene>
<keyword evidence="2" id="KW-0479">Metal-binding</keyword>
<feature type="compositionally biased region" description="Low complexity" evidence="11">
    <location>
        <begin position="413"/>
        <end position="432"/>
    </location>
</feature>
<feature type="region of interest" description="Disordered" evidence="11">
    <location>
        <begin position="1"/>
        <end position="21"/>
    </location>
</feature>
<dbReference type="InterPro" id="IPR000315">
    <property type="entry name" value="Znf_B-box"/>
</dbReference>
<evidence type="ECO:0000256" key="1">
    <source>
        <dbReference type="ARBA" id="ARBA00004123"/>
    </source>
</evidence>
<evidence type="ECO:0000256" key="10">
    <source>
        <dbReference type="PROSITE-ProRule" id="PRU00035"/>
    </source>
</evidence>
<dbReference type="SMART" id="SM00336">
    <property type="entry name" value="BBOX"/>
    <property type="match status" value="2"/>
</dbReference>
<feature type="domain" description="B box-type" evidence="15">
    <location>
        <begin position="173"/>
        <end position="214"/>
    </location>
</feature>
<dbReference type="PROSITE" id="PS01359">
    <property type="entry name" value="ZF_PHD_1"/>
    <property type="match status" value="1"/>
</dbReference>
<dbReference type="PANTHER" id="PTHR45915">
    <property type="entry name" value="TRANSCRIPTION INTERMEDIARY FACTOR"/>
    <property type="match status" value="1"/>
</dbReference>
<dbReference type="GeneID" id="106471295"/>
<evidence type="ECO:0000256" key="4">
    <source>
        <dbReference type="ARBA" id="ARBA00022771"/>
    </source>
</evidence>
<dbReference type="SMART" id="SM00502">
    <property type="entry name" value="BBC"/>
    <property type="match status" value="1"/>
</dbReference>
<feature type="region of interest" description="Disordered" evidence="11">
    <location>
        <begin position="476"/>
        <end position="504"/>
    </location>
</feature>
<evidence type="ECO:0000259" key="14">
    <source>
        <dbReference type="PROSITE" id="PS50089"/>
    </source>
</evidence>
<dbReference type="RefSeq" id="XP_022255613.1">
    <property type="nucleotide sequence ID" value="XM_022399905.1"/>
</dbReference>
<evidence type="ECO:0000259" key="15">
    <source>
        <dbReference type="PROSITE" id="PS50119"/>
    </source>
</evidence>
<dbReference type="Proteomes" id="UP000694941">
    <property type="component" value="Unplaced"/>
</dbReference>
<dbReference type="PROSITE" id="PS50119">
    <property type="entry name" value="ZF_BBOX"/>
    <property type="match status" value="2"/>
</dbReference>
<keyword evidence="6" id="KW-0175">Coiled coil</keyword>
<dbReference type="SUPFAM" id="SSF57850">
    <property type="entry name" value="RING/U-box"/>
    <property type="match status" value="1"/>
</dbReference>
<reference evidence="17 18" key="1">
    <citation type="submission" date="2025-05" db="UniProtKB">
        <authorList>
            <consortium name="RefSeq"/>
        </authorList>
    </citation>
    <scope>IDENTIFICATION</scope>
    <source>
        <tissue evidence="17 18">Muscle</tissue>
    </source>
</reference>
<dbReference type="SUPFAM" id="SSF47370">
    <property type="entry name" value="Bromodomain"/>
    <property type="match status" value="1"/>
</dbReference>
<evidence type="ECO:0000256" key="7">
    <source>
        <dbReference type="ARBA" id="ARBA00023117"/>
    </source>
</evidence>
<dbReference type="InterPro" id="IPR019787">
    <property type="entry name" value="Znf_PHD-finger"/>
</dbReference>
<evidence type="ECO:0000256" key="3">
    <source>
        <dbReference type="ARBA" id="ARBA00022737"/>
    </source>
</evidence>
<evidence type="ECO:0000313" key="19">
    <source>
        <dbReference type="RefSeq" id="XP_022255615.1"/>
    </source>
</evidence>
<dbReference type="PROSITE" id="PS50089">
    <property type="entry name" value="ZF_RING_2"/>
    <property type="match status" value="1"/>
</dbReference>
<dbReference type="PANTHER" id="PTHR45915:SF6">
    <property type="entry name" value="E3 UBIQUITIN-PROTEIN LIGASE TRIM33"/>
    <property type="match status" value="1"/>
</dbReference>
<feature type="compositionally biased region" description="Polar residues" evidence="11">
    <location>
        <begin position="12"/>
        <end position="21"/>
    </location>
</feature>
<dbReference type="Gene3D" id="3.30.40.10">
    <property type="entry name" value="Zinc/RING finger domain, C3HC4 (zinc finger)"/>
    <property type="match status" value="2"/>
</dbReference>
<dbReference type="SMART" id="SM00297">
    <property type="entry name" value="BROMO"/>
    <property type="match status" value="1"/>
</dbReference>
<evidence type="ECO:0000313" key="17">
    <source>
        <dbReference type="RefSeq" id="XP_022255613.1"/>
    </source>
</evidence>
<keyword evidence="7 10" id="KW-0103">Bromodomain</keyword>
<dbReference type="Gene3D" id="1.20.920.10">
    <property type="entry name" value="Bromodomain-like"/>
    <property type="match status" value="1"/>
</dbReference>
<name>A0ABM1TIA7_LIMPO</name>
<dbReference type="RefSeq" id="XP_022255615.1">
    <property type="nucleotide sequence ID" value="XM_022399907.1"/>
</dbReference>
<dbReference type="InterPro" id="IPR019786">
    <property type="entry name" value="Zinc_finger_PHD-type_CS"/>
</dbReference>
<feature type="compositionally biased region" description="Polar residues" evidence="11">
    <location>
        <begin position="1077"/>
        <end position="1088"/>
    </location>
</feature>
<dbReference type="CDD" id="cd15541">
    <property type="entry name" value="PHD_TIF1_like"/>
    <property type="match status" value="1"/>
</dbReference>
<protein>
    <submittedName>
        <fullName evidence="17 18">Transcription intermediary factor 1-alpha-like isoform X1</fullName>
    </submittedName>
</protein>
<feature type="domain" description="PHD-type" evidence="13">
    <location>
        <begin position="894"/>
        <end position="941"/>
    </location>
</feature>
<evidence type="ECO:0000313" key="16">
    <source>
        <dbReference type="Proteomes" id="UP000694941"/>
    </source>
</evidence>
<dbReference type="Pfam" id="PF00439">
    <property type="entry name" value="Bromodomain"/>
    <property type="match status" value="1"/>
</dbReference>
<keyword evidence="16" id="KW-1185">Reference proteome</keyword>